<evidence type="ECO:0000256" key="3">
    <source>
        <dbReference type="ARBA" id="ARBA00022692"/>
    </source>
</evidence>
<proteinExistence type="predicted"/>
<dbReference type="STRING" id="56484.A0A1Y2FM75"/>
<dbReference type="GeneID" id="63784243"/>
<feature type="transmembrane region" description="Helical" evidence="6">
    <location>
        <begin position="400"/>
        <end position="418"/>
    </location>
</feature>
<feature type="domain" description="Major facilitator superfamily (MFS) profile" evidence="7">
    <location>
        <begin position="8"/>
        <end position="454"/>
    </location>
</feature>
<feature type="transmembrane region" description="Helical" evidence="6">
    <location>
        <begin position="133"/>
        <end position="156"/>
    </location>
</feature>
<dbReference type="CDD" id="cd17316">
    <property type="entry name" value="MFS_SV2_like"/>
    <property type="match status" value="1"/>
</dbReference>
<gene>
    <name evidence="8" type="ORF">BCR37DRAFT_345883</name>
</gene>
<keyword evidence="5 6" id="KW-0472">Membrane</keyword>
<dbReference type="Gene3D" id="1.20.1250.20">
    <property type="entry name" value="MFS general substrate transporter like domains"/>
    <property type="match status" value="1"/>
</dbReference>
<feature type="transmembrane region" description="Helical" evidence="6">
    <location>
        <begin position="45"/>
        <end position="64"/>
    </location>
</feature>
<dbReference type="InterPro" id="IPR011701">
    <property type="entry name" value="MFS"/>
</dbReference>
<feature type="transmembrane region" description="Helical" evidence="6">
    <location>
        <begin position="162"/>
        <end position="183"/>
    </location>
</feature>
<evidence type="ECO:0000313" key="9">
    <source>
        <dbReference type="Proteomes" id="UP000193685"/>
    </source>
</evidence>
<feature type="transmembrane region" description="Helical" evidence="6">
    <location>
        <begin position="430"/>
        <end position="451"/>
    </location>
</feature>
<evidence type="ECO:0000256" key="4">
    <source>
        <dbReference type="ARBA" id="ARBA00022989"/>
    </source>
</evidence>
<feature type="transmembrane region" description="Helical" evidence="6">
    <location>
        <begin position="267"/>
        <end position="291"/>
    </location>
</feature>
<dbReference type="Pfam" id="PF07690">
    <property type="entry name" value="MFS_1"/>
    <property type="match status" value="1"/>
</dbReference>
<feature type="transmembrane region" description="Helical" evidence="6">
    <location>
        <begin position="366"/>
        <end position="388"/>
    </location>
</feature>
<evidence type="ECO:0000259" key="7">
    <source>
        <dbReference type="PROSITE" id="PS50850"/>
    </source>
</evidence>
<dbReference type="PANTHER" id="PTHR23511:SF5">
    <property type="entry name" value="MAJOR FACILITATOR-TYPE TRANSPORTER HXNZ-RELATED"/>
    <property type="match status" value="1"/>
</dbReference>
<dbReference type="SUPFAM" id="SSF103473">
    <property type="entry name" value="MFS general substrate transporter"/>
    <property type="match status" value="1"/>
</dbReference>
<protein>
    <submittedName>
        <fullName evidence="8">Major facilitator superfamily domain-containing protein</fullName>
    </submittedName>
</protein>
<feature type="transmembrane region" description="Helical" evidence="6">
    <location>
        <begin position="311"/>
        <end position="330"/>
    </location>
</feature>
<dbReference type="OMA" id="PTWIGVC"/>
<keyword evidence="9" id="KW-1185">Reference proteome</keyword>
<comment type="subcellular location">
    <subcellularLocation>
        <location evidence="1">Membrane</location>
        <topology evidence="1">Multi-pass membrane protein</topology>
    </subcellularLocation>
</comment>
<sequence>MGRYQWSLWTLCGFGWLADQMLLQMLALIQTQAQADLGYSTTKAGGITSCYFAGLAIGASFWGIMSDVWGRKPAFLCTLSTAGLFAIFLGAQANYAGLCAMAALMGTGTGGNLPLDGAIFLEASPGNVQRMLMLLSVFWSIGQLIASLVAWGFIGYPVDQSWRYTCYTLGCIVIFMFICRFLFPFEESPKNLLANGKPTQAIANLNKIAKLNKRPERIEIGDLNLTENSLGSKSFSGTDVTTMDILRANFRDFDFQRVKSLFATKKMAATTIIVWLLWIFIQVGYSSFNAFLPRYLQEKGVGAGKTIDETYLEYVIISVCGLPGSFLALVMVEIPYVGRKGTMAIGAAVGAASLALFAKLKSSGGQLAAACIQSFIQNGLFYAVLYAYSPEVFPTAVRGTAVGLASMLARVFAVWVPVSTGALLEVSTDLPLIIAAVFFGLLVPLSLALPIETKGRQAL</sequence>
<evidence type="ECO:0000256" key="2">
    <source>
        <dbReference type="ARBA" id="ARBA00022448"/>
    </source>
</evidence>
<keyword evidence="4 6" id="KW-1133">Transmembrane helix</keyword>
<dbReference type="OrthoDB" id="3936150at2759"/>
<keyword evidence="3 6" id="KW-0812">Transmembrane</keyword>
<accession>A0A1Y2FM75</accession>
<evidence type="ECO:0000256" key="5">
    <source>
        <dbReference type="ARBA" id="ARBA00023136"/>
    </source>
</evidence>
<dbReference type="AlphaFoldDB" id="A0A1Y2FM75"/>
<name>A0A1Y2FM75_PROLT</name>
<dbReference type="Proteomes" id="UP000193685">
    <property type="component" value="Unassembled WGS sequence"/>
</dbReference>
<keyword evidence="2" id="KW-0813">Transport</keyword>
<evidence type="ECO:0000313" key="8">
    <source>
        <dbReference type="EMBL" id="ORY83875.1"/>
    </source>
</evidence>
<dbReference type="EMBL" id="MCFI01000007">
    <property type="protein sequence ID" value="ORY83875.1"/>
    <property type="molecule type" value="Genomic_DNA"/>
</dbReference>
<comment type="caution">
    <text evidence="8">The sequence shown here is derived from an EMBL/GenBank/DDBJ whole genome shotgun (WGS) entry which is preliminary data.</text>
</comment>
<dbReference type="GO" id="GO:0022857">
    <property type="term" value="F:transmembrane transporter activity"/>
    <property type="evidence" value="ECO:0007669"/>
    <property type="project" value="InterPro"/>
</dbReference>
<feature type="transmembrane region" description="Helical" evidence="6">
    <location>
        <begin position="76"/>
        <end position="95"/>
    </location>
</feature>
<dbReference type="PANTHER" id="PTHR23511">
    <property type="entry name" value="SYNAPTIC VESICLE GLYCOPROTEIN 2"/>
    <property type="match status" value="1"/>
</dbReference>
<dbReference type="InterPro" id="IPR020846">
    <property type="entry name" value="MFS_dom"/>
</dbReference>
<dbReference type="RefSeq" id="XP_040726170.1">
    <property type="nucleotide sequence ID" value="XM_040867644.1"/>
</dbReference>
<evidence type="ECO:0000256" key="1">
    <source>
        <dbReference type="ARBA" id="ARBA00004141"/>
    </source>
</evidence>
<reference evidence="8 9" key="1">
    <citation type="submission" date="2016-07" db="EMBL/GenBank/DDBJ databases">
        <title>Pervasive Adenine N6-methylation of Active Genes in Fungi.</title>
        <authorList>
            <consortium name="DOE Joint Genome Institute"/>
            <person name="Mondo S.J."/>
            <person name="Dannebaum R.O."/>
            <person name="Kuo R.C."/>
            <person name="Labutti K."/>
            <person name="Haridas S."/>
            <person name="Kuo A."/>
            <person name="Salamov A."/>
            <person name="Ahrendt S.R."/>
            <person name="Lipzen A."/>
            <person name="Sullivan W."/>
            <person name="Andreopoulos W.B."/>
            <person name="Clum A."/>
            <person name="Lindquist E."/>
            <person name="Daum C."/>
            <person name="Ramamoorthy G.K."/>
            <person name="Gryganskyi A."/>
            <person name="Culley D."/>
            <person name="Magnuson J.K."/>
            <person name="James T.Y."/>
            <person name="O'Malley M.A."/>
            <person name="Stajich J.E."/>
            <person name="Spatafora J.W."/>
            <person name="Visel A."/>
            <person name="Grigoriev I.V."/>
        </authorList>
    </citation>
    <scope>NUCLEOTIDE SEQUENCE [LARGE SCALE GENOMIC DNA]</scope>
    <source>
        <strain evidence="8 9">12-1054</strain>
    </source>
</reference>
<dbReference type="GO" id="GO:0016020">
    <property type="term" value="C:membrane"/>
    <property type="evidence" value="ECO:0007669"/>
    <property type="project" value="UniProtKB-SubCell"/>
</dbReference>
<organism evidence="8 9">
    <name type="scientific">Protomyces lactucae-debilis</name>
    <dbReference type="NCBI Taxonomy" id="2754530"/>
    <lineage>
        <taxon>Eukaryota</taxon>
        <taxon>Fungi</taxon>
        <taxon>Dikarya</taxon>
        <taxon>Ascomycota</taxon>
        <taxon>Taphrinomycotina</taxon>
        <taxon>Taphrinomycetes</taxon>
        <taxon>Taphrinales</taxon>
        <taxon>Protomycetaceae</taxon>
        <taxon>Protomyces</taxon>
    </lineage>
</organism>
<dbReference type="PROSITE" id="PS50850">
    <property type="entry name" value="MFS"/>
    <property type="match status" value="1"/>
</dbReference>
<evidence type="ECO:0000256" key="6">
    <source>
        <dbReference type="SAM" id="Phobius"/>
    </source>
</evidence>
<dbReference type="InterPro" id="IPR036259">
    <property type="entry name" value="MFS_trans_sf"/>
</dbReference>